<name>A0A8G2FF98_ACIRU</name>
<dbReference type="InterPro" id="IPR051416">
    <property type="entry name" value="phD-YefM_TA_antitoxins"/>
</dbReference>
<protein>
    <recommendedName>
        <fullName evidence="2">Antitoxin</fullName>
    </recommendedName>
</protein>
<evidence type="ECO:0000256" key="2">
    <source>
        <dbReference type="RuleBase" id="RU362080"/>
    </source>
</evidence>
<keyword evidence="4" id="KW-1185">Reference proteome</keyword>
<proteinExistence type="inferred from homology"/>
<reference evidence="3 4" key="1">
    <citation type="submission" date="2017-01" db="EMBL/GenBank/DDBJ databases">
        <authorList>
            <person name="Varghese N."/>
            <person name="Submissions S."/>
        </authorList>
    </citation>
    <scope>NUCLEOTIDE SEQUENCE [LARGE SCALE GENOMIC DNA]</scope>
    <source>
        <strain evidence="3 4">ATCC 35905</strain>
    </source>
</reference>
<gene>
    <name evidence="3" type="ORF">SAMN05421828_12538</name>
</gene>
<dbReference type="InterPro" id="IPR006442">
    <property type="entry name" value="Antitoxin_Phd/YefM"/>
</dbReference>
<dbReference type="AlphaFoldDB" id="A0A8G2FF98"/>
<accession>A0A8G2FF98</accession>
<dbReference type="RefSeq" id="WP_029312531.1">
    <property type="nucleotide sequence ID" value="NZ_FTNE01000025.1"/>
</dbReference>
<organism evidence="3 4">
    <name type="scientific">Acidiphilium rubrum</name>
    <dbReference type="NCBI Taxonomy" id="526"/>
    <lineage>
        <taxon>Bacteria</taxon>
        <taxon>Pseudomonadati</taxon>
        <taxon>Pseudomonadota</taxon>
        <taxon>Alphaproteobacteria</taxon>
        <taxon>Acetobacterales</taxon>
        <taxon>Acidocellaceae</taxon>
        <taxon>Acidiphilium</taxon>
    </lineage>
</organism>
<dbReference type="PANTHER" id="PTHR35377:SF8">
    <property type="entry name" value="ANTITOXIN VAPB22"/>
    <property type="match status" value="1"/>
</dbReference>
<sequence length="80" mass="8501">MISVGVFDAKNRLTALLDEVETGAEITITRRGKPIARLIPATAGFNREAARRTADALIEASHAATLDGISIADLIAEGRR</sequence>
<dbReference type="InterPro" id="IPR036165">
    <property type="entry name" value="YefM-like_sf"/>
</dbReference>
<evidence type="ECO:0000313" key="3">
    <source>
        <dbReference type="EMBL" id="SIR34074.1"/>
    </source>
</evidence>
<dbReference type="PANTHER" id="PTHR35377">
    <property type="entry name" value="ANTITOXIN VAPB49-RELATED-RELATED"/>
    <property type="match status" value="1"/>
</dbReference>
<evidence type="ECO:0000256" key="1">
    <source>
        <dbReference type="ARBA" id="ARBA00009981"/>
    </source>
</evidence>
<dbReference type="EMBL" id="FTNE01000025">
    <property type="protein sequence ID" value="SIR34074.1"/>
    <property type="molecule type" value="Genomic_DNA"/>
</dbReference>
<comment type="function">
    <text evidence="2">Antitoxin component of a type II toxin-antitoxin (TA) system.</text>
</comment>
<dbReference type="Proteomes" id="UP000186308">
    <property type="component" value="Unassembled WGS sequence"/>
</dbReference>
<dbReference type="NCBIfam" id="TIGR01552">
    <property type="entry name" value="phd_fam"/>
    <property type="match status" value="1"/>
</dbReference>
<comment type="caution">
    <text evidence="3">The sequence shown here is derived from an EMBL/GenBank/DDBJ whole genome shotgun (WGS) entry which is preliminary data.</text>
</comment>
<dbReference type="OrthoDB" id="361531at2"/>
<dbReference type="SUPFAM" id="SSF143120">
    <property type="entry name" value="YefM-like"/>
    <property type="match status" value="1"/>
</dbReference>
<dbReference type="Pfam" id="PF02604">
    <property type="entry name" value="PhdYeFM_antitox"/>
    <property type="match status" value="1"/>
</dbReference>
<comment type="similarity">
    <text evidence="1 2">Belongs to the phD/YefM antitoxin family.</text>
</comment>
<evidence type="ECO:0000313" key="4">
    <source>
        <dbReference type="Proteomes" id="UP000186308"/>
    </source>
</evidence>
<dbReference type="Gene3D" id="3.40.1620.10">
    <property type="entry name" value="YefM-like domain"/>
    <property type="match status" value="1"/>
</dbReference>